<keyword evidence="10 12" id="KW-0233">DNA recombination</keyword>
<evidence type="ECO:0000256" key="5">
    <source>
        <dbReference type="ARBA" id="ARBA00022759"/>
    </source>
</evidence>
<dbReference type="CDD" id="cd16962">
    <property type="entry name" value="RuvC"/>
    <property type="match status" value="1"/>
</dbReference>
<accession>A0ABW8NJY6</accession>
<organism evidence="14 15">
    <name type="scientific">Oceanobacter antarcticus</name>
    <dbReference type="NCBI Taxonomy" id="3133425"/>
    <lineage>
        <taxon>Bacteria</taxon>
        <taxon>Pseudomonadati</taxon>
        <taxon>Pseudomonadota</taxon>
        <taxon>Gammaproteobacteria</taxon>
        <taxon>Oceanospirillales</taxon>
        <taxon>Oceanospirillaceae</taxon>
        <taxon>Oceanobacter</taxon>
    </lineage>
</organism>
<evidence type="ECO:0000256" key="12">
    <source>
        <dbReference type="HAMAP-Rule" id="MF_00034"/>
    </source>
</evidence>
<dbReference type="InterPro" id="IPR036397">
    <property type="entry name" value="RNaseH_sf"/>
</dbReference>
<comment type="cofactor">
    <cofactor evidence="12">
        <name>Mg(2+)</name>
        <dbReference type="ChEBI" id="CHEBI:18420"/>
    </cofactor>
    <text evidence="12">Binds 2 Mg(2+) ion per subunit.</text>
</comment>
<dbReference type="HAMAP" id="MF_00034">
    <property type="entry name" value="RuvC"/>
    <property type="match status" value="1"/>
</dbReference>
<evidence type="ECO:0000256" key="4">
    <source>
        <dbReference type="ARBA" id="ARBA00022723"/>
    </source>
</evidence>
<evidence type="ECO:0000256" key="1">
    <source>
        <dbReference type="ARBA" id="ARBA00009518"/>
    </source>
</evidence>
<evidence type="ECO:0000313" key="14">
    <source>
        <dbReference type="EMBL" id="MFK4753288.1"/>
    </source>
</evidence>
<evidence type="ECO:0000256" key="8">
    <source>
        <dbReference type="ARBA" id="ARBA00022842"/>
    </source>
</evidence>
<evidence type="ECO:0000256" key="9">
    <source>
        <dbReference type="ARBA" id="ARBA00023125"/>
    </source>
</evidence>
<dbReference type="PANTHER" id="PTHR30194:SF3">
    <property type="entry name" value="CROSSOVER JUNCTION ENDODEOXYRIBONUCLEASE RUVC"/>
    <property type="match status" value="1"/>
</dbReference>
<evidence type="ECO:0000256" key="7">
    <source>
        <dbReference type="ARBA" id="ARBA00022801"/>
    </source>
</evidence>
<evidence type="ECO:0000313" key="15">
    <source>
        <dbReference type="Proteomes" id="UP001620597"/>
    </source>
</evidence>
<keyword evidence="11 12" id="KW-0234">DNA repair</keyword>
<keyword evidence="4 12" id="KW-0479">Metal-binding</keyword>
<keyword evidence="2 12" id="KW-0963">Cytoplasm</keyword>
<dbReference type="PROSITE" id="PS01321">
    <property type="entry name" value="RUVC"/>
    <property type="match status" value="1"/>
</dbReference>
<keyword evidence="6 12" id="KW-0227">DNA damage</keyword>
<dbReference type="InterPro" id="IPR012337">
    <property type="entry name" value="RNaseH-like_sf"/>
</dbReference>
<protein>
    <recommendedName>
        <fullName evidence="12 13">Crossover junction endodeoxyribonuclease RuvC</fullName>
        <ecNumber evidence="12 13">3.1.21.10</ecNumber>
    </recommendedName>
    <alternativeName>
        <fullName evidence="12">Holliday junction nuclease RuvC</fullName>
    </alternativeName>
    <alternativeName>
        <fullName evidence="12">Holliday junction resolvase RuvC</fullName>
    </alternativeName>
</protein>
<evidence type="ECO:0000256" key="10">
    <source>
        <dbReference type="ARBA" id="ARBA00023172"/>
    </source>
</evidence>
<evidence type="ECO:0000256" key="2">
    <source>
        <dbReference type="ARBA" id="ARBA00022490"/>
    </source>
</evidence>
<feature type="active site" evidence="12">
    <location>
        <position position="8"/>
    </location>
</feature>
<dbReference type="Proteomes" id="UP001620597">
    <property type="component" value="Unassembled WGS sequence"/>
</dbReference>
<keyword evidence="5 12" id="KW-0255">Endonuclease</keyword>
<feature type="active site" evidence="12">
    <location>
        <position position="67"/>
    </location>
</feature>
<dbReference type="RefSeq" id="WP_416206344.1">
    <property type="nucleotide sequence ID" value="NZ_JBBKTX010000015.1"/>
</dbReference>
<evidence type="ECO:0000256" key="11">
    <source>
        <dbReference type="ARBA" id="ARBA00023204"/>
    </source>
</evidence>
<dbReference type="Gene3D" id="3.30.420.10">
    <property type="entry name" value="Ribonuclease H-like superfamily/Ribonuclease H"/>
    <property type="match status" value="1"/>
</dbReference>
<comment type="function">
    <text evidence="12">The RuvA-RuvB-RuvC complex processes Holliday junction (HJ) DNA during genetic recombination and DNA repair. Endonuclease that resolves HJ intermediates. Cleaves cruciform DNA by making single-stranded nicks across the HJ at symmetrical positions within the homologous arms, yielding a 5'-phosphate and a 3'-hydroxyl group; requires a central core of homology in the junction. The consensus cleavage sequence is 5'-(A/T)TT(C/G)-3'. Cleavage occurs on the 3'-side of the TT dinucleotide at the point of strand exchange. HJ branch migration catalyzed by RuvA-RuvB allows RuvC to scan DNA until it finds its consensus sequence, where it cleaves and resolves the cruciform DNA.</text>
</comment>
<dbReference type="InterPro" id="IPR020563">
    <property type="entry name" value="X-over_junc_endoDNase_Mg_BS"/>
</dbReference>
<dbReference type="SUPFAM" id="SSF53098">
    <property type="entry name" value="Ribonuclease H-like"/>
    <property type="match status" value="1"/>
</dbReference>
<keyword evidence="3 12" id="KW-0540">Nuclease</keyword>
<evidence type="ECO:0000256" key="3">
    <source>
        <dbReference type="ARBA" id="ARBA00022722"/>
    </source>
</evidence>
<feature type="binding site" evidence="12">
    <location>
        <position position="8"/>
    </location>
    <ligand>
        <name>Mg(2+)</name>
        <dbReference type="ChEBI" id="CHEBI:18420"/>
        <label>1</label>
    </ligand>
</feature>
<keyword evidence="8 12" id="KW-0460">Magnesium</keyword>
<keyword evidence="7 12" id="KW-0378">Hydrolase</keyword>
<dbReference type="PRINTS" id="PR00696">
    <property type="entry name" value="RSOLVASERUVC"/>
</dbReference>
<evidence type="ECO:0000256" key="6">
    <source>
        <dbReference type="ARBA" id="ARBA00022763"/>
    </source>
</evidence>
<dbReference type="EC" id="3.1.21.10" evidence="12 13"/>
<dbReference type="InterPro" id="IPR002176">
    <property type="entry name" value="X-over_junc_endoDNase_RuvC"/>
</dbReference>
<reference evidence="14 15" key="1">
    <citation type="submission" date="2024-03" db="EMBL/GenBank/DDBJ databases">
        <title>High-quality draft genome sequence of Oceanobacter sp. wDCs-4.</title>
        <authorList>
            <person name="Dong C."/>
        </authorList>
    </citation>
    <scope>NUCLEOTIDE SEQUENCE [LARGE SCALE GENOMIC DNA]</scope>
    <source>
        <strain evidence="15">wDCs-4</strain>
    </source>
</reference>
<comment type="caution">
    <text evidence="14">The sequence shown here is derived from an EMBL/GenBank/DDBJ whole genome shotgun (WGS) entry which is preliminary data.</text>
</comment>
<feature type="binding site" evidence="12">
    <location>
        <position position="67"/>
    </location>
    <ligand>
        <name>Mg(2+)</name>
        <dbReference type="ChEBI" id="CHEBI:18420"/>
        <label>2</label>
    </ligand>
</feature>
<comment type="subcellular location">
    <subcellularLocation>
        <location evidence="12">Cytoplasm</location>
    </subcellularLocation>
</comment>
<gene>
    <name evidence="12 14" type="primary">ruvC</name>
    <name evidence="14" type="ORF">WG929_12810</name>
</gene>
<comment type="catalytic activity">
    <reaction evidence="12">
        <text>Endonucleolytic cleavage at a junction such as a reciprocal single-stranded crossover between two homologous DNA duplexes (Holliday junction).</text>
        <dbReference type="EC" id="3.1.21.10"/>
    </reaction>
</comment>
<proteinExistence type="inferred from homology"/>
<dbReference type="NCBIfam" id="TIGR00228">
    <property type="entry name" value="ruvC"/>
    <property type="match status" value="1"/>
</dbReference>
<comment type="similarity">
    <text evidence="1 12">Belongs to the RuvC family.</text>
</comment>
<keyword evidence="9 12" id="KW-0238">DNA-binding</keyword>
<comment type="subunit">
    <text evidence="12">Homodimer which binds Holliday junction (HJ) DNA. The HJ becomes 2-fold symmetrical on binding to RuvC with unstacked arms; it has a different conformation from HJ DNA in complex with RuvA. In the full resolvosome a probable DNA-RuvA(4)-RuvB(12)-RuvC(2) complex forms which resolves the HJ.</text>
</comment>
<dbReference type="EMBL" id="JBBKTX010000015">
    <property type="protein sequence ID" value="MFK4753288.1"/>
    <property type="molecule type" value="Genomic_DNA"/>
</dbReference>
<keyword evidence="15" id="KW-1185">Reference proteome</keyword>
<dbReference type="NCBIfam" id="NF000711">
    <property type="entry name" value="PRK00039.2-1"/>
    <property type="match status" value="1"/>
</dbReference>
<dbReference type="PANTHER" id="PTHR30194">
    <property type="entry name" value="CROSSOVER JUNCTION ENDODEOXYRIBONUCLEASE RUVC"/>
    <property type="match status" value="1"/>
</dbReference>
<evidence type="ECO:0000256" key="13">
    <source>
        <dbReference type="NCBIfam" id="TIGR00228"/>
    </source>
</evidence>
<feature type="binding site" evidence="12">
    <location>
        <position position="139"/>
    </location>
    <ligand>
        <name>Mg(2+)</name>
        <dbReference type="ChEBI" id="CHEBI:18420"/>
        <label>1</label>
    </ligand>
</feature>
<sequence>MAIILGIDPGSRVTGFGVINAIGQRVEYITSGCIRCDDGEMPQRLQTIFTSVNELIETWSPQQFAIEQVFMGKNAASALKLGQARGVAMVAAALQQLPVAEYAPRAIKMAVTGTGGAEKEQVQHMVQTLLKLPGRPQADAADALAIALCHAFTAASLVAQAGARGSRRGRPLNFPG</sequence>
<name>A0ABW8NJY6_9GAMM</name>
<dbReference type="Pfam" id="PF02075">
    <property type="entry name" value="RuvC"/>
    <property type="match status" value="1"/>
</dbReference>
<feature type="active site" evidence="12">
    <location>
        <position position="139"/>
    </location>
</feature>